<name>A0A559KCP2_9BACL</name>
<gene>
    <name evidence="1" type="ORF">FPZ49_10990</name>
</gene>
<dbReference type="Proteomes" id="UP000317036">
    <property type="component" value="Unassembled WGS sequence"/>
</dbReference>
<comment type="caution">
    <text evidence="1">The sequence shown here is derived from an EMBL/GenBank/DDBJ whole genome shotgun (WGS) entry which is preliminary data.</text>
</comment>
<dbReference type="RefSeq" id="WP_144846444.1">
    <property type="nucleotide sequence ID" value="NZ_VNJI01000011.1"/>
</dbReference>
<dbReference type="AlphaFoldDB" id="A0A559KCP2"/>
<proteinExistence type="predicted"/>
<evidence type="ECO:0000313" key="2">
    <source>
        <dbReference type="Proteomes" id="UP000317036"/>
    </source>
</evidence>
<dbReference type="EMBL" id="VNJI01000011">
    <property type="protein sequence ID" value="TVY09890.1"/>
    <property type="molecule type" value="Genomic_DNA"/>
</dbReference>
<sequence length="60" mass="6858">MDVKVEDLVKEAVDHLLEAELLEVNGWTKEHIKLLKKLSSKDFDVIFKESADTTDKTNIS</sequence>
<organism evidence="1 2">
    <name type="scientific">Paenibacillus cremeus</name>
    <dbReference type="NCBI Taxonomy" id="2163881"/>
    <lineage>
        <taxon>Bacteria</taxon>
        <taxon>Bacillati</taxon>
        <taxon>Bacillota</taxon>
        <taxon>Bacilli</taxon>
        <taxon>Bacillales</taxon>
        <taxon>Paenibacillaceae</taxon>
        <taxon>Paenibacillus</taxon>
    </lineage>
</organism>
<reference evidence="1 2" key="1">
    <citation type="submission" date="2019-07" db="EMBL/GenBank/DDBJ databases">
        <authorList>
            <person name="Kim J."/>
        </authorList>
    </citation>
    <scope>NUCLEOTIDE SEQUENCE [LARGE SCALE GENOMIC DNA]</scope>
    <source>
        <strain evidence="1 2">JC52</strain>
    </source>
</reference>
<protein>
    <submittedName>
        <fullName evidence="1">Uncharacterized protein</fullName>
    </submittedName>
</protein>
<keyword evidence="2" id="KW-1185">Reference proteome</keyword>
<accession>A0A559KCP2</accession>
<evidence type="ECO:0000313" key="1">
    <source>
        <dbReference type="EMBL" id="TVY09890.1"/>
    </source>
</evidence>